<dbReference type="EMBL" id="BNJF01000010">
    <property type="protein sequence ID" value="GHO50957.1"/>
    <property type="molecule type" value="Genomic_DNA"/>
</dbReference>
<name>A0A8J3I5Z4_9CHLR</name>
<dbReference type="RefSeq" id="WP_220199909.1">
    <property type="nucleotide sequence ID" value="NZ_BNJF01000010.1"/>
</dbReference>
<dbReference type="Gene3D" id="1.10.530.10">
    <property type="match status" value="1"/>
</dbReference>
<gene>
    <name evidence="1" type="ORF">KSX_91200</name>
</gene>
<proteinExistence type="predicted"/>
<evidence type="ECO:0000313" key="2">
    <source>
        <dbReference type="Proteomes" id="UP000612362"/>
    </source>
</evidence>
<accession>A0A8J3I5Z4</accession>
<dbReference type="Proteomes" id="UP000612362">
    <property type="component" value="Unassembled WGS sequence"/>
</dbReference>
<sequence length="166" mass="18045">MSLSRLCLIGLLCLVAFGLAAYVVAPGITASGRAQTTLSLQTEAYIVTGKPTISVAKLDQILCETYNGVRPKACHSGQDLYNLGIEYGIDPIFALAFFRQESTYGTSPLAQRTLNLGNMRCAGYATCYEGFRVYADLAEGYNDWYRLIAHGYVNGEVSSQCPCKDV</sequence>
<protein>
    <submittedName>
        <fullName evidence="1">Uncharacterized protein</fullName>
    </submittedName>
</protein>
<evidence type="ECO:0000313" key="1">
    <source>
        <dbReference type="EMBL" id="GHO50957.1"/>
    </source>
</evidence>
<dbReference type="AlphaFoldDB" id="A0A8J3I5Z4"/>
<reference evidence="1" key="1">
    <citation type="submission" date="2020-10" db="EMBL/GenBank/DDBJ databases">
        <title>Taxonomic study of unclassified bacteria belonging to the class Ktedonobacteria.</title>
        <authorList>
            <person name="Yabe S."/>
            <person name="Wang C.M."/>
            <person name="Zheng Y."/>
            <person name="Sakai Y."/>
            <person name="Cavaletti L."/>
            <person name="Monciardini P."/>
            <person name="Donadio S."/>
        </authorList>
    </citation>
    <scope>NUCLEOTIDE SEQUENCE</scope>
    <source>
        <strain evidence="1">SOSP1-1</strain>
    </source>
</reference>
<keyword evidence="2" id="KW-1185">Reference proteome</keyword>
<comment type="caution">
    <text evidence="1">The sequence shown here is derived from an EMBL/GenBank/DDBJ whole genome shotgun (WGS) entry which is preliminary data.</text>
</comment>
<organism evidence="1 2">
    <name type="scientific">Ktedonospora formicarum</name>
    <dbReference type="NCBI Taxonomy" id="2778364"/>
    <lineage>
        <taxon>Bacteria</taxon>
        <taxon>Bacillati</taxon>
        <taxon>Chloroflexota</taxon>
        <taxon>Ktedonobacteria</taxon>
        <taxon>Ktedonobacterales</taxon>
        <taxon>Ktedonobacteraceae</taxon>
        <taxon>Ktedonospora</taxon>
    </lineage>
</organism>